<evidence type="ECO:0000256" key="1">
    <source>
        <dbReference type="SAM" id="MobiDB-lite"/>
    </source>
</evidence>
<evidence type="ECO:0008006" key="4">
    <source>
        <dbReference type="Google" id="ProtNLM"/>
    </source>
</evidence>
<feature type="region of interest" description="Disordered" evidence="1">
    <location>
        <begin position="33"/>
        <end position="71"/>
    </location>
</feature>
<reference evidence="2 3" key="1">
    <citation type="submission" date="2017-02" db="EMBL/GenBank/DDBJ databases">
        <authorList>
            <person name="Peterson S.W."/>
        </authorList>
    </citation>
    <scope>NUCLEOTIDE SEQUENCE [LARGE SCALE GENOMIC DNA]</scope>
    <source>
        <strain evidence="2 3">CIP104813</strain>
    </source>
</reference>
<dbReference type="RefSeq" id="WP_087104299.1">
    <property type="nucleotide sequence ID" value="NZ_FWFG01000068.1"/>
</dbReference>
<dbReference type="AlphaFoldDB" id="A0A1X6X1U3"/>
<dbReference type="Proteomes" id="UP000195981">
    <property type="component" value="Unassembled WGS sequence"/>
</dbReference>
<dbReference type="Pfam" id="PF14013">
    <property type="entry name" value="MT0933_antitox"/>
    <property type="match status" value="1"/>
</dbReference>
<keyword evidence="3" id="KW-1185">Reference proteome</keyword>
<protein>
    <recommendedName>
        <fullName evidence="4">MT0933-like antitoxin protein</fullName>
    </recommendedName>
</protein>
<dbReference type="OrthoDB" id="3267972at2"/>
<name>A0A1X6X1U3_9MICO</name>
<evidence type="ECO:0000313" key="2">
    <source>
        <dbReference type="EMBL" id="SLM92459.1"/>
    </source>
</evidence>
<sequence>MGFDDALNDALNKAKDFAGQHEDQANQALDGAEQKATDLAPDQFDGAVGQGADQAREHLGLGADEQGQPGA</sequence>
<gene>
    <name evidence="2" type="ORF">FM110_08315</name>
</gene>
<evidence type="ECO:0000313" key="3">
    <source>
        <dbReference type="Proteomes" id="UP000195981"/>
    </source>
</evidence>
<dbReference type="InterPro" id="IPR028037">
    <property type="entry name" value="Antitoxin_Rv0909/MT0933"/>
</dbReference>
<dbReference type="EMBL" id="FWFG01000068">
    <property type="protein sequence ID" value="SLM92459.1"/>
    <property type="molecule type" value="Genomic_DNA"/>
</dbReference>
<accession>A0A1X6X1U3</accession>
<proteinExistence type="predicted"/>
<organism evidence="2 3">
    <name type="scientific">Brachybacterium nesterenkovii</name>
    <dbReference type="NCBI Taxonomy" id="47847"/>
    <lineage>
        <taxon>Bacteria</taxon>
        <taxon>Bacillati</taxon>
        <taxon>Actinomycetota</taxon>
        <taxon>Actinomycetes</taxon>
        <taxon>Micrococcales</taxon>
        <taxon>Dermabacteraceae</taxon>
        <taxon>Brachybacterium</taxon>
    </lineage>
</organism>